<dbReference type="Proteomes" id="UP000198748">
    <property type="component" value="Unassembled WGS sequence"/>
</dbReference>
<evidence type="ECO:0000313" key="1">
    <source>
        <dbReference type="EMBL" id="SDF33437.1"/>
    </source>
</evidence>
<keyword evidence="2" id="KW-1185">Reference proteome</keyword>
<evidence type="ECO:0000313" key="2">
    <source>
        <dbReference type="Proteomes" id="UP000198748"/>
    </source>
</evidence>
<reference evidence="2" key="1">
    <citation type="submission" date="2016-10" db="EMBL/GenBank/DDBJ databases">
        <authorList>
            <person name="Varghese N."/>
            <person name="Submissions S."/>
        </authorList>
    </citation>
    <scope>NUCLEOTIDE SEQUENCE [LARGE SCALE GENOMIC DNA]</scope>
    <source>
        <strain evidence="2">DSM 25329</strain>
    </source>
</reference>
<organism evidence="1 2">
    <name type="scientific">Dyadobacter soli</name>
    <dbReference type="NCBI Taxonomy" id="659014"/>
    <lineage>
        <taxon>Bacteria</taxon>
        <taxon>Pseudomonadati</taxon>
        <taxon>Bacteroidota</taxon>
        <taxon>Cytophagia</taxon>
        <taxon>Cytophagales</taxon>
        <taxon>Spirosomataceae</taxon>
        <taxon>Dyadobacter</taxon>
    </lineage>
</organism>
<accession>A0A1G7K8H2</accession>
<dbReference type="EMBL" id="FNAN01000010">
    <property type="protein sequence ID" value="SDF33437.1"/>
    <property type="molecule type" value="Genomic_DNA"/>
</dbReference>
<dbReference type="AlphaFoldDB" id="A0A1G7K8H2"/>
<protein>
    <submittedName>
        <fullName evidence="1">Uncharacterized protein</fullName>
    </submittedName>
</protein>
<dbReference type="STRING" id="659014.SAMN04487996_11045"/>
<sequence>MSMLRLYICNTLVNLMKNLKKTPAKQYPEQPENIARFEDFRAPYHATTSVEKEEFRNSLPFLLMGCAKGPFSKLSDAQIKQMMIADKHRL</sequence>
<name>A0A1G7K8H2_9BACT</name>
<proteinExistence type="predicted"/>
<gene>
    <name evidence="1" type="ORF">SAMN04487996_11045</name>
</gene>